<evidence type="ECO:0000313" key="2">
    <source>
        <dbReference type="Proteomes" id="UP001597183"/>
    </source>
</evidence>
<comment type="caution">
    <text evidence="1">The sequence shown here is derived from an EMBL/GenBank/DDBJ whole genome shotgun (WGS) entry which is preliminary data.</text>
</comment>
<dbReference type="InterPro" id="IPR023381">
    <property type="entry name" value="YP001051499.1-like_dom_sf"/>
</dbReference>
<protein>
    <submittedName>
        <fullName evidence="1">Uncharacterized protein</fullName>
    </submittedName>
</protein>
<evidence type="ECO:0000313" key="1">
    <source>
        <dbReference type="EMBL" id="MFD1369027.1"/>
    </source>
</evidence>
<dbReference type="Gene3D" id="1.20.1590.10">
    <property type="entry name" value="YP_001051499.1 domain like"/>
    <property type="match status" value="1"/>
</dbReference>
<gene>
    <name evidence="1" type="ORF">ACFQ5G_27105</name>
</gene>
<sequence length="183" mass="20394">MLVEADTIARLNRSDAAVRRAFVAGCAERVAQIFTGLRGPQISRSLDVETFVNALYSLWSGVSVTTYSRLLEQVERFEEFEPSEEGISDTAEIYAMYSALALRYALACAASDDPEFAVKCGHVMLTAMEQMDSAVPGNSFAEEERRFQARDHVTRVYEAEGSDLREECQASARKRYEALAARL</sequence>
<dbReference type="Proteomes" id="UP001597183">
    <property type="component" value="Unassembled WGS sequence"/>
</dbReference>
<name>A0ABW4AG81_9ACTN</name>
<proteinExistence type="predicted"/>
<organism evidence="1 2">
    <name type="scientific">Actinoplanes sichuanensis</name>
    <dbReference type="NCBI Taxonomy" id="512349"/>
    <lineage>
        <taxon>Bacteria</taxon>
        <taxon>Bacillati</taxon>
        <taxon>Actinomycetota</taxon>
        <taxon>Actinomycetes</taxon>
        <taxon>Micromonosporales</taxon>
        <taxon>Micromonosporaceae</taxon>
        <taxon>Actinoplanes</taxon>
    </lineage>
</organism>
<accession>A0ABW4AG81</accession>
<keyword evidence="2" id="KW-1185">Reference proteome</keyword>
<dbReference type="RefSeq" id="WP_317790451.1">
    <property type="nucleotide sequence ID" value="NZ_AP028461.1"/>
</dbReference>
<dbReference type="EMBL" id="JBHTMK010000038">
    <property type="protein sequence ID" value="MFD1369027.1"/>
    <property type="molecule type" value="Genomic_DNA"/>
</dbReference>
<reference evidence="2" key="1">
    <citation type="journal article" date="2019" name="Int. J. Syst. Evol. Microbiol.">
        <title>The Global Catalogue of Microorganisms (GCM) 10K type strain sequencing project: providing services to taxonomists for standard genome sequencing and annotation.</title>
        <authorList>
            <consortium name="The Broad Institute Genomics Platform"/>
            <consortium name="The Broad Institute Genome Sequencing Center for Infectious Disease"/>
            <person name="Wu L."/>
            <person name="Ma J."/>
        </authorList>
    </citation>
    <scope>NUCLEOTIDE SEQUENCE [LARGE SCALE GENOMIC DNA]</scope>
    <source>
        <strain evidence="2">CCM 7526</strain>
    </source>
</reference>